<proteinExistence type="predicted"/>
<dbReference type="EMBL" id="QSGN01000015">
    <property type="protein sequence ID" value="RHB29625.1"/>
    <property type="molecule type" value="Genomic_DNA"/>
</dbReference>
<protein>
    <submittedName>
        <fullName evidence="1">Uncharacterized protein</fullName>
    </submittedName>
</protein>
<accession>A0A413V7V8</accession>
<evidence type="ECO:0000313" key="2">
    <source>
        <dbReference type="Proteomes" id="UP000283482"/>
    </source>
</evidence>
<sequence length="64" mass="7646">MLNYKRFTFNYRHSVFYCISKYYLCCPSYLGLYCKILRNSCGGDFRSVGPCFNHYYGRLSEAVR</sequence>
<dbReference type="AlphaFoldDB" id="A0A413V7V8"/>
<organism evidence="1 2">
    <name type="scientific">Bacteroides stercoris</name>
    <dbReference type="NCBI Taxonomy" id="46506"/>
    <lineage>
        <taxon>Bacteria</taxon>
        <taxon>Pseudomonadati</taxon>
        <taxon>Bacteroidota</taxon>
        <taxon>Bacteroidia</taxon>
        <taxon>Bacteroidales</taxon>
        <taxon>Bacteroidaceae</taxon>
        <taxon>Bacteroides</taxon>
    </lineage>
</organism>
<reference evidence="1 2" key="1">
    <citation type="submission" date="2018-08" db="EMBL/GenBank/DDBJ databases">
        <title>A genome reference for cultivated species of the human gut microbiota.</title>
        <authorList>
            <person name="Zou Y."/>
            <person name="Xue W."/>
            <person name="Luo G."/>
        </authorList>
    </citation>
    <scope>NUCLEOTIDE SEQUENCE [LARGE SCALE GENOMIC DNA]</scope>
    <source>
        <strain evidence="1 2">AM40-34</strain>
    </source>
</reference>
<dbReference type="Proteomes" id="UP000283482">
    <property type="component" value="Unassembled WGS sequence"/>
</dbReference>
<name>A0A413V7V8_BACSE</name>
<comment type="caution">
    <text evidence="1">The sequence shown here is derived from an EMBL/GenBank/DDBJ whole genome shotgun (WGS) entry which is preliminary data.</text>
</comment>
<gene>
    <name evidence="1" type="ORF">DW889_07860</name>
</gene>
<evidence type="ECO:0000313" key="1">
    <source>
        <dbReference type="EMBL" id="RHB29625.1"/>
    </source>
</evidence>